<keyword evidence="6 9" id="KW-1133">Transmembrane helix</keyword>
<feature type="transmembrane region" description="Helical" evidence="9">
    <location>
        <begin position="174"/>
        <end position="193"/>
    </location>
</feature>
<dbReference type="PANTHER" id="PTHR43562:SF1">
    <property type="entry name" value="NA(+)_H(+) ANTIPORTER YJBQ-RELATED"/>
    <property type="match status" value="1"/>
</dbReference>
<dbReference type="InterPro" id="IPR006153">
    <property type="entry name" value="Cation/H_exchanger_TM"/>
</dbReference>
<name>A0A0B2AWF9_9ACTN</name>
<reference evidence="11 12" key="1">
    <citation type="submission" date="2017-11" db="EMBL/GenBank/DDBJ databases">
        <title>Genomic Encyclopedia of Archaeal and Bacterial Type Strains, Phase II (KMG-II): From Individual Species to Whole Genera.</title>
        <authorList>
            <person name="Goeker M."/>
        </authorList>
    </citation>
    <scope>NUCLEOTIDE SEQUENCE [LARGE SCALE GENOMIC DNA]</scope>
    <source>
        <strain evidence="11 12">DSM 27763</strain>
    </source>
</reference>
<evidence type="ECO:0000256" key="1">
    <source>
        <dbReference type="ARBA" id="ARBA00004141"/>
    </source>
</evidence>
<keyword evidence="7" id="KW-0406">Ion transport</keyword>
<dbReference type="GO" id="GO:0016020">
    <property type="term" value="C:membrane"/>
    <property type="evidence" value="ECO:0007669"/>
    <property type="project" value="UniProtKB-SubCell"/>
</dbReference>
<feature type="transmembrane region" description="Helical" evidence="9">
    <location>
        <begin position="224"/>
        <end position="250"/>
    </location>
</feature>
<feature type="transmembrane region" description="Helical" evidence="9">
    <location>
        <begin position="299"/>
        <end position="319"/>
    </location>
</feature>
<evidence type="ECO:0000313" key="12">
    <source>
        <dbReference type="Proteomes" id="UP000230842"/>
    </source>
</evidence>
<dbReference type="GO" id="GO:0015297">
    <property type="term" value="F:antiporter activity"/>
    <property type="evidence" value="ECO:0007669"/>
    <property type="project" value="UniProtKB-KW"/>
</dbReference>
<feature type="transmembrane region" description="Helical" evidence="9">
    <location>
        <begin position="33"/>
        <end position="51"/>
    </location>
</feature>
<dbReference type="Gene3D" id="1.20.1530.20">
    <property type="match status" value="1"/>
</dbReference>
<organism evidence="11 12">
    <name type="scientific">Mumia flava</name>
    <dbReference type="NCBI Taxonomy" id="1348852"/>
    <lineage>
        <taxon>Bacteria</taxon>
        <taxon>Bacillati</taxon>
        <taxon>Actinomycetota</taxon>
        <taxon>Actinomycetes</taxon>
        <taxon>Propionibacteriales</taxon>
        <taxon>Nocardioidaceae</taxon>
        <taxon>Mumia</taxon>
    </lineage>
</organism>
<sequence length="406" mass="42193">MHETVTSLFWIFLCAVLAPVLAGLVPKRRLPEVVLLLGAGILIGPHALDLAGSDETIALLHDFGLGMLFLLAGYEIELGEVTGRGGRRALVTWLSCLAMAFAVVFVLDAAGIVTSEVAVAIALTSTALGTLIPILKDSNLMETAVGRTVLNHGAYGEVGPVIAMAVLLSATGPVGSIVALSIFLAIAVAAALLPARARDRASRVVDIVRAGSETTAQTTVRFTVLLLFTLGTLAAAFHLDSILGAFAAGFVLRQIFPSGDERLETKLEGLAFGLLIPLFFITSGMDIDMDEVVSAPGVLVVFVLGILLVRGVPVLIDAWTDRDPETGLRRFTPSQSLQVGLYGATGLPVIVAVTTVAVESDAMSKTAASILVTGGALTVAVLPFLAGVLGERERAGRDPAADQPEP</sequence>
<protein>
    <submittedName>
        <fullName evidence="11">Kef-type K+ transport system membrane component KefB</fullName>
    </submittedName>
</protein>
<gene>
    <name evidence="11" type="ORF">CLV56_0899</name>
</gene>
<dbReference type="InterPro" id="IPR038770">
    <property type="entry name" value="Na+/solute_symporter_sf"/>
</dbReference>
<evidence type="ECO:0000256" key="8">
    <source>
        <dbReference type="ARBA" id="ARBA00023136"/>
    </source>
</evidence>
<evidence type="ECO:0000256" key="4">
    <source>
        <dbReference type="ARBA" id="ARBA00022449"/>
    </source>
</evidence>
<dbReference type="RefSeq" id="WP_039371156.1">
    <property type="nucleotide sequence ID" value="NZ_PGEZ01000001.1"/>
</dbReference>
<feature type="transmembrane region" description="Helical" evidence="9">
    <location>
        <begin position="6"/>
        <end position="26"/>
    </location>
</feature>
<evidence type="ECO:0000256" key="6">
    <source>
        <dbReference type="ARBA" id="ARBA00022989"/>
    </source>
</evidence>
<feature type="transmembrane region" description="Helical" evidence="9">
    <location>
        <begin position="339"/>
        <end position="358"/>
    </location>
</feature>
<feature type="transmembrane region" description="Helical" evidence="9">
    <location>
        <begin position="117"/>
        <end position="136"/>
    </location>
</feature>
<keyword evidence="8 9" id="KW-0472">Membrane</keyword>
<evidence type="ECO:0000256" key="2">
    <source>
        <dbReference type="ARBA" id="ARBA00005551"/>
    </source>
</evidence>
<keyword evidence="12" id="KW-1185">Reference proteome</keyword>
<comment type="similarity">
    <text evidence="2">Belongs to the monovalent cation:proton antiporter 2 (CPA2) transporter (TC 2.A.37) family.</text>
</comment>
<evidence type="ECO:0000256" key="5">
    <source>
        <dbReference type="ARBA" id="ARBA00022692"/>
    </source>
</evidence>
<feature type="transmembrane region" description="Helical" evidence="9">
    <location>
        <begin position="370"/>
        <end position="389"/>
    </location>
</feature>
<evidence type="ECO:0000259" key="10">
    <source>
        <dbReference type="Pfam" id="PF00999"/>
    </source>
</evidence>
<dbReference type="Proteomes" id="UP000230842">
    <property type="component" value="Unassembled WGS sequence"/>
</dbReference>
<dbReference type="Pfam" id="PF00999">
    <property type="entry name" value="Na_H_Exchanger"/>
    <property type="match status" value="1"/>
</dbReference>
<dbReference type="EMBL" id="PGEZ01000001">
    <property type="protein sequence ID" value="PJJ56688.1"/>
    <property type="molecule type" value="Genomic_DNA"/>
</dbReference>
<dbReference type="AlphaFoldDB" id="A0A0B2AWF9"/>
<dbReference type="OrthoDB" id="9793589at2"/>
<feature type="transmembrane region" description="Helical" evidence="9">
    <location>
        <begin position="148"/>
        <end position="168"/>
    </location>
</feature>
<keyword evidence="5 9" id="KW-0812">Transmembrane</keyword>
<dbReference type="PANTHER" id="PTHR43562">
    <property type="entry name" value="NAPA-TYPE SODIUM/HYDROGEN ANTIPORTER"/>
    <property type="match status" value="1"/>
</dbReference>
<comment type="caution">
    <text evidence="11">The sequence shown here is derived from an EMBL/GenBank/DDBJ whole genome shotgun (WGS) entry which is preliminary data.</text>
</comment>
<dbReference type="GO" id="GO:1902600">
    <property type="term" value="P:proton transmembrane transport"/>
    <property type="evidence" value="ECO:0007669"/>
    <property type="project" value="InterPro"/>
</dbReference>
<evidence type="ECO:0000256" key="3">
    <source>
        <dbReference type="ARBA" id="ARBA00022448"/>
    </source>
</evidence>
<keyword evidence="4" id="KW-0050">Antiport</keyword>
<evidence type="ECO:0000256" key="7">
    <source>
        <dbReference type="ARBA" id="ARBA00023065"/>
    </source>
</evidence>
<evidence type="ECO:0000256" key="9">
    <source>
        <dbReference type="SAM" id="Phobius"/>
    </source>
</evidence>
<accession>A0A0B2AWF9</accession>
<keyword evidence="3" id="KW-0813">Transport</keyword>
<feature type="transmembrane region" description="Helical" evidence="9">
    <location>
        <begin position="57"/>
        <end position="78"/>
    </location>
</feature>
<feature type="transmembrane region" description="Helical" evidence="9">
    <location>
        <begin position="90"/>
        <end position="111"/>
    </location>
</feature>
<evidence type="ECO:0000313" key="11">
    <source>
        <dbReference type="EMBL" id="PJJ56688.1"/>
    </source>
</evidence>
<feature type="domain" description="Cation/H+ exchanger transmembrane" evidence="10">
    <location>
        <begin position="15"/>
        <end position="382"/>
    </location>
</feature>
<comment type="subcellular location">
    <subcellularLocation>
        <location evidence="1">Membrane</location>
        <topology evidence="1">Multi-pass membrane protein</topology>
    </subcellularLocation>
</comment>
<proteinExistence type="inferred from homology"/>